<evidence type="ECO:0000256" key="10">
    <source>
        <dbReference type="SAM" id="MobiDB-lite"/>
    </source>
</evidence>
<evidence type="ECO:0000259" key="12">
    <source>
        <dbReference type="PROSITE" id="PS50010"/>
    </source>
</evidence>
<dbReference type="InterPro" id="IPR015212">
    <property type="entry name" value="RGS-like_dom"/>
</dbReference>
<evidence type="ECO:0000256" key="5">
    <source>
        <dbReference type="ARBA" id="ARBA00022553"/>
    </source>
</evidence>
<feature type="compositionally biased region" description="Basic and acidic residues" evidence="10">
    <location>
        <begin position="1029"/>
        <end position="1038"/>
    </location>
</feature>
<feature type="compositionally biased region" description="Basic and acidic residues" evidence="10">
    <location>
        <begin position="517"/>
        <end position="529"/>
    </location>
</feature>
<dbReference type="PANTHER" id="PTHR45872">
    <property type="entry name" value="RHO GUANINE NUCLEOTIDE EXCHANGE FACTOR 2, ISOFORM D"/>
    <property type="match status" value="1"/>
</dbReference>
<evidence type="ECO:0000259" key="11">
    <source>
        <dbReference type="PROSITE" id="PS50003"/>
    </source>
</evidence>
<dbReference type="InterPro" id="IPR036034">
    <property type="entry name" value="PDZ_sf"/>
</dbReference>
<dbReference type="FunFam" id="2.30.29.30:FF:000072">
    <property type="entry name" value="Rho guanine nucleotide exchange factor 1"/>
    <property type="match status" value="1"/>
</dbReference>
<evidence type="ECO:0000256" key="2">
    <source>
        <dbReference type="ARBA" id="ARBA00004496"/>
    </source>
</evidence>
<dbReference type="OrthoDB" id="2272012at2759"/>
<feature type="compositionally biased region" description="Low complexity" evidence="10">
    <location>
        <begin position="181"/>
        <end position="196"/>
    </location>
</feature>
<dbReference type="KEGG" id="pvp:105296413"/>
<dbReference type="InterPro" id="IPR016137">
    <property type="entry name" value="RGS"/>
</dbReference>
<feature type="compositionally biased region" description="Basic and acidic residues" evidence="10">
    <location>
        <begin position="1251"/>
        <end position="1264"/>
    </location>
</feature>
<feature type="coiled-coil region" evidence="9">
    <location>
        <begin position="110"/>
        <end position="156"/>
    </location>
</feature>
<dbReference type="GO" id="GO:0001664">
    <property type="term" value="F:G protein-coupled receptor binding"/>
    <property type="evidence" value="ECO:0007669"/>
    <property type="project" value="InterPro"/>
</dbReference>
<feature type="compositionally biased region" description="Acidic residues" evidence="10">
    <location>
        <begin position="1156"/>
        <end position="1167"/>
    </location>
</feature>
<protein>
    <submittedName>
        <fullName evidence="15">Rho guanine nucleotide exchange factor 11</fullName>
    </submittedName>
</protein>
<evidence type="ECO:0000256" key="3">
    <source>
        <dbReference type="ARBA" id="ARBA00022468"/>
    </source>
</evidence>
<dbReference type="SMART" id="SM00315">
    <property type="entry name" value="RGS"/>
    <property type="match status" value="1"/>
</dbReference>
<evidence type="ECO:0000256" key="4">
    <source>
        <dbReference type="ARBA" id="ARBA00022490"/>
    </source>
</evidence>
<dbReference type="Gene3D" id="1.20.900.10">
    <property type="entry name" value="Dbl homology (DH) domain"/>
    <property type="match status" value="1"/>
</dbReference>
<dbReference type="Proteomes" id="UP000515202">
    <property type="component" value="Unplaced"/>
</dbReference>
<dbReference type="PROSITE" id="PS50132">
    <property type="entry name" value="RGS"/>
    <property type="match status" value="1"/>
</dbReference>
<accession>A0A6P6CRP7</accession>
<dbReference type="InterPro" id="IPR011993">
    <property type="entry name" value="PH-like_dom_sf"/>
</dbReference>
<dbReference type="PROSITE" id="PS50003">
    <property type="entry name" value="PH_DOMAIN"/>
    <property type="match status" value="1"/>
</dbReference>
<keyword evidence="6" id="KW-0344">Guanine-nucleotide releasing factor</keyword>
<feature type="compositionally biased region" description="Pro residues" evidence="10">
    <location>
        <begin position="950"/>
        <end position="962"/>
    </location>
</feature>
<keyword evidence="4" id="KW-0963">Cytoplasm</keyword>
<name>A0A6P6CRP7_PTEVA</name>
<dbReference type="InterPro" id="IPR041020">
    <property type="entry name" value="PH_16"/>
</dbReference>
<evidence type="ECO:0000256" key="1">
    <source>
        <dbReference type="ARBA" id="ARBA00004370"/>
    </source>
</evidence>
<dbReference type="InterPro" id="IPR000219">
    <property type="entry name" value="DH_dom"/>
</dbReference>
<feature type="region of interest" description="Disordered" evidence="10">
    <location>
        <begin position="164"/>
        <end position="250"/>
    </location>
</feature>
<keyword evidence="5" id="KW-0597">Phosphoprotein</keyword>
<feature type="compositionally biased region" description="Low complexity" evidence="10">
    <location>
        <begin position="626"/>
        <end position="650"/>
    </location>
</feature>
<dbReference type="GO" id="GO:0016020">
    <property type="term" value="C:membrane"/>
    <property type="evidence" value="ECO:0007669"/>
    <property type="project" value="UniProtKB-SubCell"/>
</dbReference>
<dbReference type="InterPro" id="IPR044926">
    <property type="entry name" value="RGS_subdomain_2"/>
</dbReference>
<dbReference type="Gene3D" id="1.10.167.10">
    <property type="entry name" value="Regulator of G-protein Signalling 4, domain 2"/>
    <property type="match status" value="1"/>
</dbReference>
<dbReference type="GeneID" id="105296413"/>
<dbReference type="PANTHER" id="PTHR45872:SF1">
    <property type="entry name" value="RHO GUANINE NUCLEOTIDE EXCHANGE FACTOR 11"/>
    <property type="match status" value="1"/>
</dbReference>
<dbReference type="Gene3D" id="2.30.29.30">
    <property type="entry name" value="Pleckstrin-homology domain (PH domain)/Phosphotyrosine-binding domain (PTB)"/>
    <property type="match status" value="1"/>
</dbReference>
<dbReference type="Pfam" id="PF09128">
    <property type="entry name" value="RGS-like"/>
    <property type="match status" value="1"/>
</dbReference>
<reference evidence="15" key="1">
    <citation type="submission" date="2025-08" db="UniProtKB">
        <authorList>
            <consortium name="RefSeq"/>
        </authorList>
    </citation>
    <scope>IDENTIFICATION</scope>
    <source>
        <tissue evidence="15">Kidney</tissue>
    </source>
</reference>
<dbReference type="SUPFAM" id="SSF48065">
    <property type="entry name" value="DBL homology domain (DH-domain)"/>
    <property type="match status" value="1"/>
</dbReference>
<dbReference type="Gene3D" id="2.30.42.10">
    <property type="match status" value="1"/>
</dbReference>
<dbReference type="CDD" id="cd08753">
    <property type="entry name" value="RGS_PDZRhoGEF"/>
    <property type="match status" value="1"/>
</dbReference>
<feature type="region of interest" description="Disordered" evidence="10">
    <location>
        <begin position="1300"/>
        <end position="1374"/>
    </location>
</feature>
<dbReference type="Pfam" id="PF00621">
    <property type="entry name" value="RhoGEF"/>
    <property type="match status" value="1"/>
</dbReference>
<evidence type="ECO:0000256" key="6">
    <source>
        <dbReference type="ARBA" id="ARBA00022658"/>
    </source>
</evidence>
<feature type="domain" description="RGS" evidence="13">
    <location>
        <begin position="280"/>
        <end position="392"/>
    </location>
</feature>
<evidence type="ECO:0000256" key="9">
    <source>
        <dbReference type="SAM" id="Coils"/>
    </source>
</evidence>
<dbReference type="InterPro" id="IPR001849">
    <property type="entry name" value="PH_domain"/>
</dbReference>
<dbReference type="SUPFAM" id="SSF50729">
    <property type="entry name" value="PH domain-like"/>
    <property type="match status" value="1"/>
</dbReference>
<dbReference type="GO" id="GO:0005085">
    <property type="term" value="F:guanyl-nucleotide exchange factor activity"/>
    <property type="evidence" value="ECO:0007669"/>
    <property type="project" value="UniProtKB-KW"/>
</dbReference>
<dbReference type="GO" id="GO:0005737">
    <property type="term" value="C:cytoplasm"/>
    <property type="evidence" value="ECO:0007669"/>
    <property type="project" value="UniProtKB-SubCell"/>
</dbReference>
<evidence type="ECO:0000256" key="7">
    <source>
        <dbReference type="ARBA" id="ARBA00023054"/>
    </source>
</evidence>
<dbReference type="GO" id="GO:0005096">
    <property type="term" value="F:GTPase activator activity"/>
    <property type="evidence" value="ECO:0007669"/>
    <property type="project" value="UniProtKB-KW"/>
</dbReference>
<comment type="subcellular location">
    <subcellularLocation>
        <location evidence="2">Cytoplasm</location>
    </subcellularLocation>
    <subcellularLocation>
        <location evidence="1">Membrane</location>
    </subcellularLocation>
</comment>
<dbReference type="CTD" id="9826"/>
<evidence type="ECO:0000313" key="15">
    <source>
        <dbReference type="RefSeq" id="XP_023390054.1"/>
    </source>
</evidence>
<dbReference type="GO" id="GO:0007186">
    <property type="term" value="P:G protein-coupled receptor signaling pathway"/>
    <property type="evidence" value="ECO:0007669"/>
    <property type="project" value="InterPro"/>
</dbReference>
<keyword evidence="3" id="KW-0343">GTPase activation</keyword>
<dbReference type="SUPFAM" id="SSF48097">
    <property type="entry name" value="Regulator of G-protein signaling, RGS"/>
    <property type="match status" value="1"/>
</dbReference>
<dbReference type="InterPro" id="IPR035899">
    <property type="entry name" value="DBL_dom_sf"/>
</dbReference>
<dbReference type="InterPro" id="IPR037889">
    <property type="entry name" value="PDZRhoGEF_RGS"/>
</dbReference>
<gene>
    <name evidence="15" type="primary">ARHGEF11</name>
</gene>
<dbReference type="InterPro" id="IPR036305">
    <property type="entry name" value="RGS_sf"/>
</dbReference>
<keyword evidence="14" id="KW-1185">Reference proteome</keyword>
<feature type="region of interest" description="Disordered" evidence="10">
    <location>
        <begin position="1078"/>
        <end position="1272"/>
    </location>
</feature>
<evidence type="ECO:0000313" key="14">
    <source>
        <dbReference type="Proteomes" id="UP000515202"/>
    </source>
</evidence>
<keyword evidence="7 9" id="KW-0175">Coiled coil</keyword>
<evidence type="ECO:0000259" key="13">
    <source>
        <dbReference type="PROSITE" id="PS50132"/>
    </source>
</evidence>
<feature type="compositionally biased region" description="Basic and acidic residues" evidence="10">
    <location>
        <begin position="587"/>
        <end position="623"/>
    </location>
</feature>
<proteinExistence type="predicted"/>
<dbReference type="Pfam" id="PF17838">
    <property type="entry name" value="PH_16"/>
    <property type="match status" value="1"/>
</dbReference>
<feature type="domain" description="PH" evidence="11">
    <location>
        <begin position="829"/>
        <end position="943"/>
    </location>
</feature>
<feature type="region of interest" description="Disordered" evidence="10">
    <location>
        <begin position="486"/>
        <end position="665"/>
    </location>
</feature>
<feature type="region of interest" description="Disordered" evidence="10">
    <location>
        <begin position="944"/>
        <end position="1047"/>
    </location>
</feature>
<organism evidence="14 15">
    <name type="scientific">Pteropus vampyrus</name>
    <name type="common">Large flying fox</name>
    <dbReference type="NCBI Taxonomy" id="132908"/>
    <lineage>
        <taxon>Eukaryota</taxon>
        <taxon>Metazoa</taxon>
        <taxon>Chordata</taxon>
        <taxon>Craniata</taxon>
        <taxon>Vertebrata</taxon>
        <taxon>Euteleostomi</taxon>
        <taxon>Mammalia</taxon>
        <taxon>Eutheria</taxon>
        <taxon>Laurasiatheria</taxon>
        <taxon>Chiroptera</taxon>
        <taxon>Yinpterochiroptera</taxon>
        <taxon>Pteropodoidea</taxon>
        <taxon>Pteropodidae</taxon>
        <taxon>Pteropodinae</taxon>
        <taxon>Pteropus</taxon>
    </lineage>
</organism>
<keyword evidence="8" id="KW-0472">Membrane</keyword>
<dbReference type="SMART" id="SM00233">
    <property type="entry name" value="PH"/>
    <property type="match status" value="1"/>
</dbReference>
<dbReference type="PROSITE" id="PS50010">
    <property type="entry name" value="DH_2"/>
    <property type="match status" value="1"/>
</dbReference>
<evidence type="ECO:0000256" key="8">
    <source>
        <dbReference type="ARBA" id="ARBA00023136"/>
    </source>
</evidence>
<sequence>MEGPAWFFWRRELGASGSVLARLPSPPGHSARLPLFSHLCPGLVQRCVIIQKDQHGFGFTVSGDRVVLVQSVRPGESRAHRARLWPAPHPRGLGSPRAPLQDPEFQKHAAQILRDMLRQEERELQRICEAQSQSPGSQLEEQIEGARRRVTQLQQKIQQGTVGGLDVLPLCGDSSQRPSEGLPSLGSQDGDSGLDSGTERFPSVGESLVSRGSVPSDPGLDSPRTSPVTTARVAQHHKWQGPDAPGDQGVDQNAKPLIIGPEEDYDPGCLNSESDAVFQDLEKLKSRPAHLGVFLRYIFSQADPSPLLFYLCVEVYQQTNPKDSRSLGKDIWTIFLEKNAPLRVRVPPSVQAEIESRLRSGEDVRAALSEAQEAAMPEIQEQMQDYRTRRTLGLGSLYGENDLLELDGDPGRERHVAERQLDALGDILTHCSRPRSEHPARTTPSRLLVGTWLSSGSALALSSSTTMALALNAYLSHAGIRLREARPSSTAEKAPSAPDKDKWLPFFPKTKKQSSNSKKDKDALEDRKRNPLLRYIGKPRSSSQSIKPGNVRNIIQHFENSQQQDGPEPGMQRLSTGSFPEDLLEGDSSRSEVRLGRSESLKGREELARSRKTDSVPRSRSDVDVDAAAEAARLHQSASSSASSLSTRSLENPTPPFTPKMGRRSVESPSLGFCTDVLLPHLLEDDLGQLWLCSCLRHGNTSSSEWPVPPDPSLGPCLPAPTEAESHPQCRRLQLRDLIISEMQRLTKYPLLLESILKHTEGGTSEHEKLCRARDQCREILKYVNEAVKQTENRHRVEGYQKRLDTTSLERASNPLAAEFKSLDLTARRMIHEGPLTWRISKDKTLDLHVLLLEDLLVLLQKQDEKLLLKCHSKAAAGAADGKQTFSPVLKLNAVLVRSVATDKRAFFIICTSELGPPQIYELVALTSSDKNTWMELLEEAVRTTTRPPGAAPPPTPAPGPQEPARQSPRPSRAGLEDEEPEGLPEAGTGPQQRVKGQHSVLPEVPEHAGSMDEEEPGALPPPPVSLDGENRGGRTRDPIVLPLPGPLLLEGLADSALEDVESLRQLMLWRLLPGHATEPQAAGAPEDDLTPTASASVTSHPWDPGSPGQGPTGDEGDNTQLPGPEGAQAKHGAAAICSLEHLPPRTRHSGVWEPPELDSAPEEEASGSEAARSYQVVRKAEVAGSEAVPKLPESGQSEPGPPGVEGGAEAAGNCFYVSMPAGPPDSSADARGAPSDPSPPNSLPAWPAEPRARLREGGGEQRHPGLALSDLGTIFHTIERLTLKLSRLKDMERAHRELLRSLGEESSGGATPVGSFHSEAAGWTDSSLSLPAKGPLPSDCRDSHGAGPCPAEGTSTALEDTSADRAMSPSPRP</sequence>
<dbReference type="RefSeq" id="XP_023390054.1">
    <property type="nucleotide sequence ID" value="XM_023534286.1"/>
</dbReference>
<feature type="domain" description="DH" evidence="12">
    <location>
        <begin position="723"/>
        <end position="787"/>
    </location>
</feature>